<keyword evidence="2" id="KW-0012">Acyltransferase</keyword>
<evidence type="ECO:0000313" key="5">
    <source>
        <dbReference type="Proteomes" id="UP000316560"/>
    </source>
</evidence>
<protein>
    <submittedName>
        <fullName evidence="4">Ribosomal protein S18 acetylase RimI-like enzyme</fullName>
    </submittedName>
</protein>
<keyword evidence="5" id="KW-1185">Reference proteome</keyword>
<dbReference type="AlphaFoldDB" id="A0A8H2PTQ3"/>
<evidence type="ECO:0000256" key="1">
    <source>
        <dbReference type="ARBA" id="ARBA00022679"/>
    </source>
</evidence>
<dbReference type="Pfam" id="PF00583">
    <property type="entry name" value="Acetyltransf_1"/>
    <property type="match status" value="1"/>
</dbReference>
<dbReference type="PROSITE" id="PS51186">
    <property type="entry name" value="GNAT"/>
    <property type="match status" value="1"/>
</dbReference>
<name>A0A8H2PTQ3_9MICO</name>
<dbReference type="InterPro" id="IPR000182">
    <property type="entry name" value="GNAT_dom"/>
</dbReference>
<evidence type="ECO:0000256" key="2">
    <source>
        <dbReference type="ARBA" id="ARBA00023315"/>
    </source>
</evidence>
<keyword evidence="1" id="KW-0808">Transferase</keyword>
<accession>A0A8H2PTQ3</accession>
<dbReference type="SUPFAM" id="SSF55729">
    <property type="entry name" value="Acyl-CoA N-acyltransferases (Nat)"/>
    <property type="match status" value="1"/>
</dbReference>
<proteinExistence type="predicted"/>
<sequence length="182" mass="19461">MAASHADILVSVFSKVTVPTTLQTRGGEMILRYSELGDIDTILQLLADDPVSALRGDTARPEDRPAYEKAFHAIATTPANALLVVVAPSGDVVATMQLTAIPGMARRGSHRLQVEAVRVAESQRSAGIGGAMMRWVVEVAAPTLGASLVQLTSDEARTDAHRFYTKLGFEASHIGFKYTITL</sequence>
<keyword evidence="4" id="KW-0689">Ribosomal protein</keyword>
<keyword evidence="4" id="KW-0687">Ribonucleoprotein</keyword>
<dbReference type="Gene3D" id="3.40.630.30">
    <property type="match status" value="1"/>
</dbReference>
<dbReference type="PANTHER" id="PTHR43877">
    <property type="entry name" value="AMINOALKYLPHOSPHONATE N-ACETYLTRANSFERASE-RELATED-RELATED"/>
    <property type="match status" value="1"/>
</dbReference>
<evidence type="ECO:0000259" key="3">
    <source>
        <dbReference type="PROSITE" id="PS51186"/>
    </source>
</evidence>
<organism evidence="4 5">
    <name type="scientific">Rhodoglobus vestalii</name>
    <dbReference type="NCBI Taxonomy" id="193384"/>
    <lineage>
        <taxon>Bacteria</taxon>
        <taxon>Bacillati</taxon>
        <taxon>Actinomycetota</taxon>
        <taxon>Actinomycetes</taxon>
        <taxon>Micrococcales</taxon>
        <taxon>Microbacteriaceae</taxon>
        <taxon>Rhodoglobus</taxon>
    </lineage>
</organism>
<reference evidence="4 5" key="1">
    <citation type="submission" date="2019-06" db="EMBL/GenBank/DDBJ databases">
        <title>Sequencing the genomes of 1000 actinobacteria strains.</title>
        <authorList>
            <person name="Klenk H.-P."/>
        </authorList>
    </citation>
    <scope>NUCLEOTIDE SEQUENCE [LARGE SCALE GENOMIC DNA]</scope>
    <source>
        <strain evidence="4 5">DSM 21947</strain>
    </source>
</reference>
<evidence type="ECO:0000313" key="4">
    <source>
        <dbReference type="EMBL" id="TQO18772.1"/>
    </source>
</evidence>
<dbReference type="Proteomes" id="UP000316560">
    <property type="component" value="Unassembled WGS sequence"/>
</dbReference>
<dbReference type="CDD" id="cd04301">
    <property type="entry name" value="NAT_SF"/>
    <property type="match status" value="1"/>
</dbReference>
<gene>
    <name evidence="4" type="ORF">FB472_0293</name>
</gene>
<dbReference type="GO" id="GO:0016747">
    <property type="term" value="F:acyltransferase activity, transferring groups other than amino-acyl groups"/>
    <property type="evidence" value="ECO:0007669"/>
    <property type="project" value="InterPro"/>
</dbReference>
<dbReference type="PANTHER" id="PTHR43877:SF2">
    <property type="entry name" value="AMINOALKYLPHOSPHONATE N-ACETYLTRANSFERASE-RELATED"/>
    <property type="match status" value="1"/>
</dbReference>
<dbReference type="GO" id="GO:0005840">
    <property type="term" value="C:ribosome"/>
    <property type="evidence" value="ECO:0007669"/>
    <property type="project" value="UniProtKB-KW"/>
</dbReference>
<dbReference type="InterPro" id="IPR016181">
    <property type="entry name" value="Acyl_CoA_acyltransferase"/>
</dbReference>
<feature type="domain" description="N-acetyltransferase" evidence="3">
    <location>
        <begin position="29"/>
        <end position="182"/>
    </location>
</feature>
<dbReference type="InterPro" id="IPR050832">
    <property type="entry name" value="Bact_Acetyltransf"/>
</dbReference>
<comment type="caution">
    <text evidence="4">The sequence shown here is derived from an EMBL/GenBank/DDBJ whole genome shotgun (WGS) entry which is preliminary data.</text>
</comment>
<dbReference type="EMBL" id="VFRA01000001">
    <property type="protein sequence ID" value="TQO18772.1"/>
    <property type="molecule type" value="Genomic_DNA"/>
</dbReference>